<reference evidence="3 4" key="1">
    <citation type="submission" date="2019-03" db="EMBL/GenBank/DDBJ databases">
        <authorList>
            <consortium name="Pathogen Informatics"/>
        </authorList>
    </citation>
    <scope>NUCLEOTIDE SEQUENCE [LARGE SCALE GENOMIC DNA]</scope>
    <source>
        <strain evidence="3 4">NCTC12993</strain>
    </source>
</reference>
<dbReference type="Pfam" id="PF00196">
    <property type="entry name" value="GerE"/>
    <property type="match status" value="1"/>
</dbReference>
<evidence type="ECO:0000313" key="4">
    <source>
        <dbReference type="Proteomes" id="UP000401081"/>
    </source>
</evidence>
<dbReference type="GO" id="GO:0006355">
    <property type="term" value="P:regulation of DNA-templated transcription"/>
    <property type="evidence" value="ECO:0007669"/>
    <property type="project" value="InterPro"/>
</dbReference>
<name>A0A485CXR7_KLUCR</name>
<dbReference type="Proteomes" id="UP000401081">
    <property type="component" value="Unassembled WGS sequence"/>
</dbReference>
<gene>
    <name evidence="3" type="primary">gadE</name>
    <name evidence="3" type="ORF">NCTC12993_07220</name>
</gene>
<evidence type="ECO:0000259" key="2">
    <source>
        <dbReference type="PROSITE" id="PS50043"/>
    </source>
</evidence>
<sequence>MILMVTKDEFLFQGVAHLFNNENVIRLETIADIMRHATDANTKIIIDVYHNNVINDDAVRIIESLSVDRIVVLAPFHISRIKSRAALFFVNRRMPLENWPSLLTAARVPYSKPKISFSHNQVKIVSHFLQEEDNDDIASALNISDNTLRSQKFNIMLKLKLRRMSDIATLSISLTSEYDLWSTIYPLGRSFVISSLFIE</sequence>
<dbReference type="InterPro" id="IPR000792">
    <property type="entry name" value="Tscrpt_reg_LuxR_C"/>
</dbReference>
<dbReference type="InterPro" id="IPR036388">
    <property type="entry name" value="WH-like_DNA-bd_sf"/>
</dbReference>
<dbReference type="InterPro" id="IPR016032">
    <property type="entry name" value="Sig_transdc_resp-reg_C-effctor"/>
</dbReference>
<organism evidence="3 4">
    <name type="scientific">Kluyvera cryocrescens</name>
    <name type="common">Kluyvera citrophila</name>
    <dbReference type="NCBI Taxonomy" id="580"/>
    <lineage>
        <taxon>Bacteria</taxon>
        <taxon>Pseudomonadati</taxon>
        <taxon>Pseudomonadota</taxon>
        <taxon>Gammaproteobacteria</taxon>
        <taxon>Enterobacterales</taxon>
        <taxon>Enterobacteriaceae</taxon>
        <taxon>Kluyvera</taxon>
    </lineage>
</organism>
<dbReference type="GO" id="GO:0003677">
    <property type="term" value="F:DNA binding"/>
    <property type="evidence" value="ECO:0007669"/>
    <property type="project" value="UniProtKB-KW"/>
</dbReference>
<keyword evidence="1" id="KW-0238">DNA-binding</keyword>
<proteinExistence type="predicted"/>
<evidence type="ECO:0000313" key="3">
    <source>
        <dbReference type="EMBL" id="VFS89254.1"/>
    </source>
</evidence>
<dbReference type="AlphaFoldDB" id="A0A485CXR7"/>
<accession>A0A485CXR7</accession>
<dbReference type="EMBL" id="CAADJD010000031">
    <property type="protein sequence ID" value="VFS89254.1"/>
    <property type="molecule type" value="Genomic_DNA"/>
</dbReference>
<keyword evidence="4" id="KW-1185">Reference proteome</keyword>
<feature type="domain" description="HTH luxR-type" evidence="2">
    <location>
        <begin position="110"/>
        <end position="175"/>
    </location>
</feature>
<dbReference type="Gene3D" id="1.10.10.10">
    <property type="entry name" value="Winged helix-like DNA-binding domain superfamily/Winged helix DNA-binding domain"/>
    <property type="match status" value="1"/>
</dbReference>
<evidence type="ECO:0000256" key="1">
    <source>
        <dbReference type="ARBA" id="ARBA00023125"/>
    </source>
</evidence>
<dbReference type="PROSITE" id="PS50043">
    <property type="entry name" value="HTH_LUXR_2"/>
    <property type="match status" value="1"/>
</dbReference>
<dbReference type="SUPFAM" id="SSF46894">
    <property type="entry name" value="C-terminal effector domain of the bipartite response regulators"/>
    <property type="match status" value="1"/>
</dbReference>
<protein>
    <submittedName>
        <fullName evidence="3">Transcriptional regulator gadE</fullName>
    </submittedName>
</protein>